<evidence type="ECO:0000259" key="10">
    <source>
        <dbReference type="Pfam" id="PF04290"/>
    </source>
</evidence>
<evidence type="ECO:0000256" key="1">
    <source>
        <dbReference type="ARBA" id="ARBA00004429"/>
    </source>
</evidence>
<evidence type="ECO:0000313" key="11">
    <source>
        <dbReference type="EMBL" id="QWG11340.1"/>
    </source>
</evidence>
<feature type="transmembrane region" description="Helical" evidence="9">
    <location>
        <begin position="135"/>
        <end position="153"/>
    </location>
</feature>
<feature type="domain" description="Tripartite ATP-independent periplasmic transporters DctQ component" evidence="10">
    <location>
        <begin position="31"/>
        <end position="152"/>
    </location>
</feature>
<dbReference type="GO" id="GO:0005886">
    <property type="term" value="C:plasma membrane"/>
    <property type="evidence" value="ECO:0007669"/>
    <property type="project" value="UniProtKB-SubCell"/>
</dbReference>
<dbReference type="RefSeq" id="WP_215620229.1">
    <property type="nucleotide sequence ID" value="NZ_CP076134.1"/>
</dbReference>
<comment type="similarity">
    <text evidence="8 9">Belongs to the TRAP transporter small permease family.</text>
</comment>
<evidence type="ECO:0000256" key="3">
    <source>
        <dbReference type="ARBA" id="ARBA00022475"/>
    </source>
</evidence>
<dbReference type="GO" id="GO:0015740">
    <property type="term" value="P:C4-dicarboxylate transport"/>
    <property type="evidence" value="ECO:0007669"/>
    <property type="project" value="TreeGrafter"/>
</dbReference>
<keyword evidence="6 9" id="KW-1133">Transmembrane helix</keyword>
<dbReference type="PROSITE" id="PS51257">
    <property type="entry name" value="PROKAR_LIPOPROTEIN"/>
    <property type="match status" value="1"/>
</dbReference>
<dbReference type="AlphaFoldDB" id="A0A975RKG1"/>
<feature type="transmembrane region" description="Helical" evidence="9">
    <location>
        <begin position="12"/>
        <end position="45"/>
    </location>
</feature>
<evidence type="ECO:0000256" key="2">
    <source>
        <dbReference type="ARBA" id="ARBA00022448"/>
    </source>
</evidence>
<reference evidence="11" key="1">
    <citation type="submission" date="2021-06" db="EMBL/GenBank/DDBJ databases">
        <title>Bradyrhizobium sp. S2-20-1 Genome sequencing.</title>
        <authorList>
            <person name="Jin L."/>
        </authorList>
    </citation>
    <scope>NUCLEOTIDE SEQUENCE</scope>
    <source>
        <strain evidence="11">S2-20-1</strain>
    </source>
</reference>
<feature type="transmembrane region" description="Helical" evidence="9">
    <location>
        <begin position="57"/>
        <end position="76"/>
    </location>
</feature>
<feature type="transmembrane region" description="Helical" evidence="9">
    <location>
        <begin position="97"/>
        <end position="115"/>
    </location>
</feature>
<dbReference type="EMBL" id="CP076134">
    <property type="protein sequence ID" value="QWG11340.1"/>
    <property type="molecule type" value="Genomic_DNA"/>
</dbReference>
<gene>
    <name evidence="11" type="ORF">KMZ29_16520</name>
</gene>
<evidence type="ECO:0000256" key="7">
    <source>
        <dbReference type="ARBA" id="ARBA00023136"/>
    </source>
</evidence>
<comment type="subcellular location">
    <subcellularLocation>
        <location evidence="1 9">Cell inner membrane</location>
        <topology evidence="1 9">Multi-pass membrane protein</topology>
    </subcellularLocation>
</comment>
<evidence type="ECO:0000256" key="6">
    <source>
        <dbReference type="ARBA" id="ARBA00022989"/>
    </source>
</evidence>
<evidence type="ECO:0000256" key="5">
    <source>
        <dbReference type="ARBA" id="ARBA00022692"/>
    </source>
</evidence>
<sequence length="169" mass="17964">MDNPVLRGVERVIAFVAGALKLSLIAATAIMVGCIAIQVVMRYVFGRTPSWSEELAVLMFSWTVMGGLALGVREGFHVRLDILINLAPPGGRPWAERAIEALTAAFGFYLAWSGLRFLEMTGGSVSAAIGYPIELLHALAPIAGALIGLFASWRMLTNAPAIPSAELAP</sequence>
<protein>
    <recommendedName>
        <fullName evidence="9">TRAP transporter small permease protein</fullName>
    </recommendedName>
</protein>
<keyword evidence="2 9" id="KW-0813">Transport</keyword>
<dbReference type="PANTHER" id="PTHR35011">
    <property type="entry name" value="2,3-DIKETO-L-GULONATE TRAP TRANSPORTER SMALL PERMEASE PROTEIN YIAM"/>
    <property type="match status" value="1"/>
</dbReference>
<evidence type="ECO:0000256" key="9">
    <source>
        <dbReference type="RuleBase" id="RU369079"/>
    </source>
</evidence>
<comment type="function">
    <text evidence="9">Part of the tripartite ATP-independent periplasmic (TRAP) transport system.</text>
</comment>
<dbReference type="Pfam" id="PF04290">
    <property type="entry name" value="DctQ"/>
    <property type="match status" value="1"/>
</dbReference>
<dbReference type="Proteomes" id="UP000680839">
    <property type="component" value="Chromosome"/>
</dbReference>
<evidence type="ECO:0000313" key="12">
    <source>
        <dbReference type="Proteomes" id="UP000680839"/>
    </source>
</evidence>
<dbReference type="GO" id="GO:0022857">
    <property type="term" value="F:transmembrane transporter activity"/>
    <property type="evidence" value="ECO:0007669"/>
    <property type="project" value="UniProtKB-UniRule"/>
</dbReference>
<name>A0A975RKG1_9BRAD</name>
<dbReference type="InterPro" id="IPR007387">
    <property type="entry name" value="TRAP_DctQ"/>
</dbReference>
<dbReference type="InterPro" id="IPR055348">
    <property type="entry name" value="DctQ"/>
</dbReference>
<keyword evidence="3" id="KW-1003">Cell membrane</keyword>
<keyword evidence="5 9" id="KW-0812">Transmembrane</keyword>
<dbReference type="PANTHER" id="PTHR35011:SF2">
    <property type="entry name" value="2,3-DIKETO-L-GULONATE TRAP TRANSPORTER SMALL PERMEASE PROTEIN YIAM"/>
    <property type="match status" value="1"/>
</dbReference>
<keyword evidence="4 9" id="KW-0997">Cell inner membrane</keyword>
<keyword evidence="7 9" id="KW-0472">Membrane</keyword>
<proteinExistence type="inferred from homology"/>
<organism evidence="11 12">
    <name type="scientific">Bradyrhizobium sediminis</name>
    <dbReference type="NCBI Taxonomy" id="2840469"/>
    <lineage>
        <taxon>Bacteria</taxon>
        <taxon>Pseudomonadati</taxon>
        <taxon>Pseudomonadota</taxon>
        <taxon>Alphaproteobacteria</taxon>
        <taxon>Hyphomicrobiales</taxon>
        <taxon>Nitrobacteraceae</taxon>
        <taxon>Bradyrhizobium</taxon>
    </lineage>
</organism>
<evidence type="ECO:0000256" key="4">
    <source>
        <dbReference type="ARBA" id="ARBA00022519"/>
    </source>
</evidence>
<accession>A0A975RKG1</accession>
<comment type="subunit">
    <text evidence="9">The complex comprises the extracytoplasmic solute receptor protein and the two transmembrane proteins.</text>
</comment>
<evidence type="ECO:0000256" key="8">
    <source>
        <dbReference type="ARBA" id="ARBA00038436"/>
    </source>
</evidence>